<sequence>MTEARSLGGGASAADVHGGGASDGPPGVVRFTARRDSRRARDPSPASHASAGSGGSRGTAGGPSRRQSHGVPSDRHYNGSDSDASVGHHSGLRGVGLRHAHGHGSPSPYLAPTAAAGGGVGLGGRVGSLVRTVSGAHAGGSSRAAATAAATRMVFESVPYPYDSDDDSGEYEGVVRPPPQRLFRVQPDLQAADRTTFGPARSLGGPARGPLAPHPPTLHGHAHGHAHGHGHGNTYAHTHQHLQALRRRQSGDDGVVGGTLLIGGGGGGGAGSGGFQERFAVELRRRDAERAALMQLLMAGNEEDLLRQDGDGGMLPAGPVELPARSHGAAAALALHALTRGSLLAGLGALAPGLVAEEPPAPTYEELLQLEDVRVTTPQRSAS</sequence>
<feature type="compositionally biased region" description="Gly residues" evidence="1">
    <location>
        <begin position="7"/>
        <end position="22"/>
    </location>
</feature>
<protein>
    <submittedName>
        <fullName evidence="2">Uncharacterized protein</fullName>
    </submittedName>
</protein>
<evidence type="ECO:0000313" key="2">
    <source>
        <dbReference type="EMBL" id="KXZ50308.1"/>
    </source>
</evidence>
<feature type="region of interest" description="Disordered" evidence="1">
    <location>
        <begin position="195"/>
        <end position="235"/>
    </location>
</feature>
<feature type="compositionally biased region" description="Gly residues" evidence="1">
    <location>
        <begin position="52"/>
        <end position="61"/>
    </location>
</feature>
<accession>A0A150GKK1</accession>
<gene>
    <name evidence="2" type="ORF">GPECTOR_17g947</name>
</gene>
<feature type="region of interest" description="Disordered" evidence="1">
    <location>
        <begin position="1"/>
        <end position="110"/>
    </location>
</feature>
<dbReference type="Proteomes" id="UP000075714">
    <property type="component" value="Unassembled WGS sequence"/>
</dbReference>
<evidence type="ECO:0000256" key="1">
    <source>
        <dbReference type="SAM" id="MobiDB-lite"/>
    </source>
</evidence>
<comment type="caution">
    <text evidence="2">The sequence shown here is derived from an EMBL/GenBank/DDBJ whole genome shotgun (WGS) entry which is preliminary data.</text>
</comment>
<feature type="compositionally biased region" description="Basic and acidic residues" evidence="1">
    <location>
        <begin position="33"/>
        <end position="42"/>
    </location>
</feature>
<dbReference type="EMBL" id="LSYV01000018">
    <property type="protein sequence ID" value="KXZ50308.1"/>
    <property type="molecule type" value="Genomic_DNA"/>
</dbReference>
<name>A0A150GKK1_GONPE</name>
<evidence type="ECO:0000313" key="3">
    <source>
        <dbReference type="Proteomes" id="UP000075714"/>
    </source>
</evidence>
<reference evidence="3" key="1">
    <citation type="journal article" date="2016" name="Nat. Commun.">
        <title>The Gonium pectorale genome demonstrates co-option of cell cycle regulation during the evolution of multicellularity.</title>
        <authorList>
            <person name="Hanschen E.R."/>
            <person name="Marriage T.N."/>
            <person name="Ferris P.J."/>
            <person name="Hamaji T."/>
            <person name="Toyoda A."/>
            <person name="Fujiyama A."/>
            <person name="Neme R."/>
            <person name="Noguchi H."/>
            <person name="Minakuchi Y."/>
            <person name="Suzuki M."/>
            <person name="Kawai-Toyooka H."/>
            <person name="Smith D.R."/>
            <person name="Sparks H."/>
            <person name="Anderson J."/>
            <person name="Bakaric R."/>
            <person name="Luria V."/>
            <person name="Karger A."/>
            <person name="Kirschner M.W."/>
            <person name="Durand P.M."/>
            <person name="Michod R.E."/>
            <person name="Nozaki H."/>
            <person name="Olson B.J."/>
        </authorList>
    </citation>
    <scope>NUCLEOTIDE SEQUENCE [LARGE SCALE GENOMIC DNA]</scope>
    <source>
        <strain evidence="3">NIES-2863</strain>
    </source>
</reference>
<proteinExistence type="predicted"/>
<organism evidence="2 3">
    <name type="scientific">Gonium pectorale</name>
    <name type="common">Green alga</name>
    <dbReference type="NCBI Taxonomy" id="33097"/>
    <lineage>
        <taxon>Eukaryota</taxon>
        <taxon>Viridiplantae</taxon>
        <taxon>Chlorophyta</taxon>
        <taxon>core chlorophytes</taxon>
        <taxon>Chlorophyceae</taxon>
        <taxon>CS clade</taxon>
        <taxon>Chlamydomonadales</taxon>
        <taxon>Volvocaceae</taxon>
        <taxon>Gonium</taxon>
    </lineage>
</organism>
<keyword evidence="3" id="KW-1185">Reference proteome</keyword>
<feature type="compositionally biased region" description="Basic residues" evidence="1">
    <location>
        <begin position="220"/>
        <end position="230"/>
    </location>
</feature>
<dbReference type="AlphaFoldDB" id="A0A150GKK1"/>